<evidence type="ECO:0000313" key="1">
    <source>
        <dbReference type="EMBL" id="PTH79914.1"/>
    </source>
</evidence>
<accession>A0A2T4MZC7</accession>
<dbReference type="RefSeq" id="WP_107684083.1">
    <property type="nucleotide sequence ID" value="NZ_PZKL01000038.1"/>
</dbReference>
<dbReference type="Proteomes" id="UP000241986">
    <property type="component" value="Unassembled WGS sequence"/>
</dbReference>
<comment type="caution">
    <text evidence="1">The sequence shown here is derived from an EMBL/GenBank/DDBJ whole genome shotgun (WGS) entry which is preliminary data.</text>
</comment>
<gene>
    <name evidence="1" type="ORF">DAA48_16760</name>
</gene>
<dbReference type="AlphaFoldDB" id="A0A2T4MZC7"/>
<name>A0A2T4MZC7_AERVE</name>
<organism evidence="1 2">
    <name type="scientific">Aeromonas veronii</name>
    <dbReference type="NCBI Taxonomy" id="654"/>
    <lineage>
        <taxon>Bacteria</taxon>
        <taxon>Pseudomonadati</taxon>
        <taxon>Pseudomonadota</taxon>
        <taxon>Gammaproteobacteria</taxon>
        <taxon>Aeromonadales</taxon>
        <taxon>Aeromonadaceae</taxon>
        <taxon>Aeromonas</taxon>
    </lineage>
</organism>
<evidence type="ECO:0000313" key="2">
    <source>
        <dbReference type="Proteomes" id="UP000241986"/>
    </source>
</evidence>
<dbReference type="EMBL" id="PZKL01000038">
    <property type="protein sequence ID" value="PTH79914.1"/>
    <property type="molecule type" value="Genomic_DNA"/>
</dbReference>
<proteinExistence type="predicted"/>
<sequence>MKIKKILSFMPSIAFFVFMVFVIVCIAQGAQIQKSNKDVREYVYHKWINGSEERKLMADEFNKKCIEPLNRLSKPGDYRVKPLDCAKINNLEEVYLIEKEAYSVIKSMSWPSSAVFYMVPFDQS</sequence>
<reference evidence="1 2" key="1">
    <citation type="submission" date="2018-03" db="EMBL/GenBank/DDBJ databases">
        <title>Aeromonas veronii whole genome sequencing and analysis.</title>
        <authorList>
            <person name="Xie H."/>
            <person name="Liu T."/>
            <person name="Wang K."/>
        </authorList>
    </citation>
    <scope>NUCLEOTIDE SEQUENCE [LARGE SCALE GENOMIC DNA]</scope>
    <source>
        <strain evidence="1 2">XH.VA.1</strain>
    </source>
</reference>
<protein>
    <submittedName>
        <fullName evidence="1">Uncharacterized protein</fullName>
    </submittedName>
</protein>